<dbReference type="AlphaFoldDB" id="A0A8S1R3T7"/>
<protein>
    <submittedName>
        <fullName evidence="1">Uncharacterized protein</fullName>
    </submittedName>
</protein>
<sequence>MQIEQSIFFDEFNSQELLEISKCISAIPDLIDINLTFLNISQFTYSAQLQNQIATNIKFENSSHLTESQKNLEVVIMQQLTVQAKLQNNLHFGLFLTNKQSESLKSMQTDKSKQIINCSRNSQIGIQFKKSDGLLSNQIFNSRIQSAFLTTPLSVRNSIYMGQSEVLLTNDQINQQSHQQNKYRWIHQIPFNITQKRQQTTQTQNKSKPRYFVQDYSQLNQNPYTDPKQINKQFQITGWLSSKIKQHNSNSIDDQNQKLQQNQITNQNSGFKLIIKQQKIQSNNNQSKEGHIIITLPKSKKKFDSFSSKQKKHSNSVDQININRHFKRLLQTSEPRELYAKPFFYSQYSKISKITVSSSPESLISNLYKPNKKQKRKFQNYSNTDDYLQQQYYSDDSFEGKSQKINKVDLYQLSQVRQNSLRNTYEQSNFNFTSSKKNNLNSYKHIQNEYQESPNQNFQSYQKAVDSKSIFQNSDNVEEQNRNSNMQEYSNFHYFQDNQTESLIHYNPFSSKEPIQIKLNIKQFITSEQQINQSQNSPMACNFQ</sequence>
<organism evidence="1 2">
    <name type="scientific">Paramecium sonneborni</name>
    <dbReference type="NCBI Taxonomy" id="65129"/>
    <lineage>
        <taxon>Eukaryota</taxon>
        <taxon>Sar</taxon>
        <taxon>Alveolata</taxon>
        <taxon>Ciliophora</taxon>
        <taxon>Intramacronucleata</taxon>
        <taxon>Oligohymenophorea</taxon>
        <taxon>Peniculida</taxon>
        <taxon>Parameciidae</taxon>
        <taxon>Paramecium</taxon>
    </lineage>
</organism>
<accession>A0A8S1R3T7</accession>
<comment type="caution">
    <text evidence="1">The sequence shown here is derived from an EMBL/GenBank/DDBJ whole genome shotgun (WGS) entry which is preliminary data.</text>
</comment>
<dbReference type="OrthoDB" id="309943at2759"/>
<reference evidence="1" key="1">
    <citation type="submission" date="2021-01" db="EMBL/GenBank/DDBJ databases">
        <authorList>
            <consortium name="Genoscope - CEA"/>
            <person name="William W."/>
        </authorList>
    </citation>
    <scope>NUCLEOTIDE SEQUENCE</scope>
</reference>
<evidence type="ECO:0000313" key="2">
    <source>
        <dbReference type="Proteomes" id="UP000692954"/>
    </source>
</evidence>
<evidence type="ECO:0000313" key="1">
    <source>
        <dbReference type="EMBL" id="CAD8122468.1"/>
    </source>
</evidence>
<dbReference type="EMBL" id="CAJJDN010000138">
    <property type="protein sequence ID" value="CAD8122468.1"/>
    <property type="molecule type" value="Genomic_DNA"/>
</dbReference>
<keyword evidence="2" id="KW-1185">Reference proteome</keyword>
<dbReference type="Proteomes" id="UP000692954">
    <property type="component" value="Unassembled WGS sequence"/>
</dbReference>
<gene>
    <name evidence="1" type="ORF">PSON_ATCC_30995.1.T1380142</name>
</gene>
<proteinExistence type="predicted"/>
<name>A0A8S1R3T7_9CILI</name>